<name>A0ABT0WAC7_9BACI</name>
<feature type="domain" description="GH18" evidence="2">
    <location>
        <begin position="72"/>
        <end position="383"/>
    </location>
</feature>
<dbReference type="InterPro" id="IPR029070">
    <property type="entry name" value="Chitinase_insertion_sf"/>
</dbReference>
<reference evidence="3 4" key="1">
    <citation type="submission" date="2022-06" db="EMBL/GenBank/DDBJ databases">
        <authorList>
            <person name="Jeon C.O."/>
        </authorList>
    </citation>
    <scope>NUCLEOTIDE SEQUENCE [LARGE SCALE GENOMIC DNA]</scope>
    <source>
        <strain evidence="3 4">KCTC 13943</strain>
    </source>
</reference>
<evidence type="ECO:0000256" key="1">
    <source>
        <dbReference type="SAM" id="Phobius"/>
    </source>
</evidence>
<feature type="transmembrane region" description="Helical" evidence="1">
    <location>
        <begin position="21"/>
        <end position="45"/>
    </location>
</feature>
<dbReference type="Gene3D" id="3.10.50.10">
    <property type="match status" value="1"/>
</dbReference>
<keyword evidence="3" id="KW-0378">Hydrolase</keyword>
<sequence length="383" mass="43482">MKDAYNRSFKSSSKLQFHKSIWILFIFLIVIVMIIPSIIVFGAGANFVHMNGFLPASSVSNHNQNQIGLASPQKSPLEIGWVEGSGTIMQHLTDYNNLKVVSPALASVDNRYNLQENSNPTLINTIHQQGKKIWARIIMQTDTKSNDHAFLANPTKTQAVINKILQSVKAENWDGVNLDIENVSIQDRNTFSQFVKNLSSGLNKSTAILSIDLPPDPSVGNNNQASFDHELLGKYCNYVFFMGYDQHWSTDSVPRPITSLSWLKENLQEFIKTGIPSEKLILGLPAYTRVWEQNQQNHVVKDPAEPIQSVENLVAENHRNMTWDSTLGEFYTTYTSQNLQYKIWLPTEKSFNLYLNLIPQFHLAGSAVWNLDQMNSAYWNKIF</sequence>
<organism evidence="3 4">
    <name type="scientific">Neobacillus pocheonensis</name>
    <dbReference type="NCBI Taxonomy" id="363869"/>
    <lineage>
        <taxon>Bacteria</taxon>
        <taxon>Bacillati</taxon>
        <taxon>Bacillota</taxon>
        <taxon>Bacilli</taxon>
        <taxon>Bacillales</taxon>
        <taxon>Bacillaceae</taxon>
        <taxon>Neobacillus</taxon>
    </lineage>
</organism>
<evidence type="ECO:0000259" key="2">
    <source>
        <dbReference type="PROSITE" id="PS51910"/>
    </source>
</evidence>
<dbReference type="InterPro" id="IPR001223">
    <property type="entry name" value="Glyco_hydro18_cat"/>
</dbReference>
<keyword evidence="1" id="KW-1133">Transmembrane helix</keyword>
<dbReference type="Gene3D" id="3.20.20.80">
    <property type="entry name" value="Glycosidases"/>
    <property type="match status" value="1"/>
</dbReference>
<dbReference type="InterPro" id="IPR017853">
    <property type="entry name" value="GH"/>
</dbReference>
<dbReference type="SUPFAM" id="SSF51445">
    <property type="entry name" value="(Trans)glycosidases"/>
    <property type="match status" value="1"/>
</dbReference>
<dbReference type="PROSITE" id="PS51910">
    <property type="entry name" value="GH18_2"/>
    <property type="match status" value="1"/>
</dbReference>
<dbReference type="PANTHER" id="PTHR46066">
    <property type="entry name" value="CHITINASE DOMAIN-CONTAINING PROTEIN 1 FAMILY MEMBER"/>
    <property type="match status" value="1"/>
</dbReference>
<dbReference type="Pfam" id="PF00704">
    <property type="entry name" value="Glyco_hydro_18"/>
    <property type="match status" value="1"/>
</dbReference>
<evidence type="ECO:0000313" key="4">
    <source>
        <dbReference type="Proteomes" id="UP001523262"/>
    </source>
</evidence>
<gene>
    <name evidence="3" type="ORF">NDK43_08485</name>
</gene>
<dbReference type="Proteomes" id="UP001523262">
    <property type="component" value="Unassembled WGS sequence"/>
</dbReference>
<dbReference type="GO" id="GO:0016787">
    <property type="term" value="F:hydrolase activity"/>
    <property type="evidence" value="ECO:0007669"/>
    <property type="project" value="UniProtKB-KW"/>
</dbReference>
<accession>A0ABT0WAC7</accession>
<dbReference type="PANTHER" id="PTHR46066:SF2">
    <property type="entry name" value="CHITINASE DOMAIN-CONTAINING PROTEIN 1"/>
    <property type="match status" value="1"/>
</dbReference>
<keyword evidence="1" id="KW-0472">Membrane</keyword>
<keyword evidence="1" id="KW-0812">Transmembrane</keyword>
<protein>
    <submittedName>
        <fullName evidence="3">Glycosyl hydrolase family 18 protein</fullName>
    </submittedName>
</protein>
<proteinExistence type="predicted"/>
<dbReference type="SMART" id="SM00636">
    <property type="entry name" value="Glyco_18"/>
    <property type="match status" value="1"/>
</dbReference>
<dbReference type="EMBL" id="JAMQCR010000001">
    <property type="protein sequence ID" value="MCM2532420.1"/>
    <property type="molecule type" value="Genomic_DNA"/>
</dbReference>
<keyword evidence="4" id="KW-1185">Reference proteome</keyword>
<dbReference type="InterPro" id="IPR011583">
    <property type="entry name" value="Chitinase_II/V-like_cat"/>
</dbReference>
<comment type="caution">
    <text evidence="3">The sequence shown here is derived from an EMBL/GenBank/DDBJ whole genome shotgun (WGS) entry which is preliminary data.</text>
</comment>
<evidence type="ECO:0000313" key="3">
    <source>
        <dbReference type="EMBL" id="MCM2532420.1"/>
    </source>
</evidence>